<comment type="similarity">
    <text evidence="2">Belongs to the caulimoviridae viroplasmin family.</text>
</comment>
<evidence type="ECO:0000256" key="2">
    <source>
        <dbReference type="ARBA" id="ARBA00008884"/>
    </source>
</evidence>
<feature type="compositionally biased region" description="Polar residues" evidence="7">
    <location>
        <begin position="41"/>
        <end position="54"/>
    </location>
</feature>
<dbReference type="InterPro" id="IPR011320">
    <property type="entry name" value="RNase_H1_N"/>
</dbReference>
<evidence type="ECO:0000256" key="7">
    <source>
        <dbReference type="SAM" id="MobiDB-lite"/>
    </source>
</evidence>
<evidence type="ECO:0000313" key="11">
    <source>
        <dbReference type="Proteomes" id="UP000204211"/>
    </source>
</evidence>
<dbReference type="RefSeq" id="YP_006732335.1">
    <property type="nucleotide sequence ID" value="NC_018616.1"/>
</dbReference>
<name>Q7TDA0_DMV</name>
<protein>
    <recommendedName>
        <fullName evidence="3">Transactivator/viroplasmin protein</fullName>
    </recommendedName>
    <alternativeName>
        <fullName evidence="6">Inclusion body matrix protein</fullName>
    </alternativeName>
</protein>
<evidence type="ECO:0000256" key="5">
    <source>
        <dbReference type="ARBA" id="ARBA00023200"/>
    </source>
</evidence>
<dbReference type="EMBL" id="AY309480">
    <property type="protein sequence ID" value="AAP75616.1"/>
    <property type="molecule type" value="Genomic_DNA"/>
</dbReference>
<feature type="domain" description="Ribonuclease H1 N-terminal" evidence="8">
    <location>
        <begin position="141"/>
        <end position="179"/>
    </location>
</feature>
<dbReference type="SUPFAM" id="SSF55658">
    <property type="entry name" value="L9 N-domain-like"/>
    <property type="match status" value="1"/>
</dbReference>
<evidence type="ECO:0000256" key="1">
    <source>
        <dbReference type="ARBA" id="ARBA00004192"/>
    </source>
</evidence>
<feature type="compositionally biased region" description="Polar residues" evidence="7">
    <location>
        <begin position="473"/>
        <end position="486"/>
    </location>
</feature>
<dbReference type="GO" id="GO:0030430">
    <property type="term" value="C:host cell cytoplasm"/>
    <property type="evidence" value="ECO:0007669"/>
    <property type="project" value="UniProtKB-SubCell"/>
</dbReference>
<keyword evidence="11" id="KW-1185">Reference proteome</keyword>
<evidence type="ECO:0000256" key="3">
    <source>
        <dbReference type="ARBA" id="ARBA00017800"/>
    </source>
</evidence>
<dbReference type="Pfam" id="PF01693">
    <property type="entry name" value="Cauli_VI"/>
    <property type="match status" value="1"/>
</dbReference>
<reference evidence="9" key="1">
    <citation type="submission" date="2003-05" db="EMBL/GenBank/DDBJ databases">
        <title>Molecular analysis of Dahlia mosaic virus (DaMV).</title>
        <authorList>
            <person name="Maiti I.B."/>
            <person name="Pattanaik S."/>
        </authorList>
    </citation>
    <scope>NUCLEOTIDE SEQUENCE</scope>
</reference>
<dbReference type="Gene3D" id="3.40.970.10">
    <property type="entry name" value="Ribonuclease H1, N-terminal domain"/>
    <property type="match status" value="1"/>
</dbReference>
<accession>Q7TDA0</accession>
<feature type="region of interest" description="Disordered" evidence="7">
    <location>
        <begin position="473"/>
        <end position="504"/>
    </location>
</feature>
<gene>
    <name evidence="9" type="primary">VI</name>
</gene>
<dbReference type="InterPro" id="IPR037056">
    <property type="entry name" value="RNase_H1_N_sf"/>
</dbReference>
<feature type="compositionally biased region" description="Polar residues" evidence="7">
    <location>
        <begin position="85"/>
        <end position="107"/>
    </location>
</feature>
<sequence>MEEELKALRFKKKVLEIELNSLCEKISLYETMLTDISVQEPTQVKTEASPSQTVDGKDGSNPLIPDALEKSITVKAEPSPVQDKPANTNGTNTTSSPVANGSGNGISNPLMADTLPKSEQEVSLRPTYSEAAMKPPRINERFYVIYNGEQPGIYDDWAIASKCIGKGTVFKKFSSYSDAIISASSYTIRHGGSIKWKGLRPIVPKVQERKVFLRDLKTKPEEPSQMDIYPAMSFEDFISIWNKVRRLTPEAYEKEHLCSDDKASRSLLIIGQNANPDLTFKAFNAGLVKVIYPSNNLQEIGRFPEGFKKAVKKFRSKIAAAKDAPIFIQCTSTLPDWEEEHSYQAYHLVEIGLSKNREFNPPQEMKDSGDLLYQLAQVRTNGFTRILQKTQSINGETKIKINYSHERVLITSHYGATISRQDVSILSSFEESIINNDVMVGTSTKLLLCKQLKKLLADNHNCSACAGGASTSNNTSFTACSDSSSNNEEKDVSSDEQGPEDLPI</sequence>
<proteinExistence type="inferred from homology"/>
<comment type="subcellular location">
    <subcellularLocation>
        <location evidence="1">Host cytoplasm</location>
    </subcellularLocation>
</comment>
<keyword evidence="4" id="KW-0810">Translation regulation</keyword>
<dbReference type="OrthoDB" id="18653at10239"/>
<evidence type="ECO:0000256" key="4">
    <source>
        <dbReference type="ARBA" id="ARBA00022845"/>
    </source>
</evidence>
<keyword evidence="5" id="KW-1035">Host cytoplasm</keyword>
<dbReference type="InterPro" id="IPR009027">
    <property type="entry name" value="Ribosomal_bL9/RNase_H1_N"/>
</dbReference>
<feature type="region of interest" description="Disordered" evidence="7">
    <location>
        <begin position="41"/>
        <end position="108"/>
    </location>
</feature>
<dbReference type="EMBL" id="JX272320">
    <property type="protein sequence ID" value="AFR69284.1"/>
    <property type="molecule type" value="Genomic_DNA"/>
</dbReference>
<reference evidence="10 11" key="2">
    <citation type="journal article" date="2015" name="Plant Mol. Biol. Rep.">
        <title>A Region Containing an as-1 Element of Dahlia Mosaic Virus (DaMV) Subgenomic Transcript Promoter Plays a Key Role in Green Tissue- and Root-Specific Expression in Plants.</title>
        <authorList>
            <person name="Banerjee J."/>
            <person name="Shoo D.K."/>
            <person name="Raha S."/>
            <person name="Sarker S."/>
            <person name="Dey N."/>
            <person name="Maiti I.B."/>
        </authorList>
    </citation>
    <scope>NUCLEOTIDE SEQUENCE [LARGE SCALE GENOMIC DNA]</scope>
</reference>
<evidence type="ECO:0000313" key="10">
    <source>
        <dbReference type="EMBL" id="AFR69284.1"/>
    </source>
</evidence>
<dbReference type="KEGG" id="vg:13663321"/>
<evidence type="ECO:0000259" key="8">
    <source>
        <dbReference type="Pfam" id="PF01693"/>
    </source>
</evidence>
<evidence type="ECO:0000313" key="9">
    <source>
        <dbReference type="EMBL" id="AAP75616.1"/>
    </source>
</evidence>
<dbReference type="Proteomes" id="UP000204211">
    <property type="component" value="Segment"/>
</dbReference>
<evidence type="ECO:0000256" key="6">
    <source>
        <dbReference type="ARBA" id="ARBA00030758"/>
    </source>
</evidence>
<organism evidence="9">
    <name type="scientific">Dahlia mosaic virus</name>
    <name type="common">DMV</name>
    <dbReference type="NCBI Taxonomy" id="213888"/>
    <lineage>
        <taxon>Viruses</taxon>
        <taxon>Riboviria</taxon>
        <taxon>Pararnavirae</taxon>
        <taxon>Artverviricota</taxon>
        <taxon>Revtraviricetes</taxon>
        <taxon>Ortervirales</taxon>
        <taxon>Caulimoviridae</taxon>
        <taxon>Caulimovirus</taxon>
        <taxon>Caulimovirus tessellodahliae</taxon>
    </lineage>
</organism>